<name>A0A9X1YKC9_9BURK</name>
<dbReference type="Pfam" id="PF14344">
    <property type="entry name" value="DUF4397"/>
    <property type="match status" value="1"/>
</dbReference>
<feature type="domain" description="DUF4397" evidence="1">
    <location>
        <begin position="31"/>
        <end position="146"/>
    </location>
</feature>
<dbReference type="EMBL" id="JAJLJH010000005">
    <property type="protein sequence ID" value="MCK9687521.1"/>
    <property type="molecule type" value="Genomic_DNA"/>
</dbReference>
<dbReference type="Proteomes" id="UP001139353">
    <property type="component" value="Unassembled WGS sequence"/>
</dbReference>
<evidence type="ECO:0000313" key="2">
    <source>
        <dbReference type="EMBL" id="MCK9687521.1"/>
    </source>
</evidence>
<organism evidence="2 3">
    <name type="scientific">Scleromatobacter humisilvae</name>
    <dbReference type="NCBI Taxonomy" id="2897159"/>
    <lineage>
        <taxon>Bacteria</taxon>
        <taxon>Pseudomonadati</taxon>
        <taxon>Pseudomonadota</taxon>
        <taxon>Betaproteobacteria</taxon>
        <taxon>Burkholderiales</taxon>
        <taxon>Sphaerotilaceae</taxon>
        <taxon>Scleromatobacter</taxon>
    </lineage>
</organism>
<evidence type="ECO:0000259" key="1">
    <source>
        <dbReference type="Pfam" id="PF14344"/>
    </source>
</evidence>
<accession>A0A9X1YKC9</accession>
<reference evidence="2" key="1">
    <citation type="submission" date="2021-11" db="EMBL/GenBank/DDBJ databases">
        <title>BS-T2-15 a new species belonging to the Comamonadaceae family isolated from the soil of a French oak forest.</title>
        <authorList>
            <person name="Mieszkin S."/>
            <person name="Alain K."/>
        </authorList>
    </citation>
    <scope>NUCLEOTIDE SEQUENCE</scope>
    <source>
        <strain evidence="2">BS-T2-15</strain>
    </source>
</reference>
<evidence type="ECO:0000313" key="3">
    <source>
        <dbReference type="Proteomes" id="UP001139353"/>
    </source>
</evidence>
<keyword evidence="3" id="KW-1185">Reference proteome</keyword>
<dbReference type="AlphaFoldDB" id="A0A9X1YKC9"/>
<proteinExistence type="predicted"/>
<gene>
    <name evidence="2" type="ORF">LPC04_17600</name>
</gene>
<sequence length="465" mass="47370">MKKREFLAMGGAMPLMLAGCGGNGSGSAPTRLVNASVGYPGAMGFMDESTQITTGITYGNASPYFNIEAGTVHLTLTTTVSGAEQAATAAQLRTVAKDQRYSLVAYGILDELRLALVAEYNTALDANTAAVNVLNTSADIGAVDVYLSPTKSLSISTQIASNVLATSTSPQQSQFALDIQPGSYYITVVGAGSVAENISDVRFQTPSAIALASGQVMTVILTPGTSGVLANAILLTQGTQGTAVSYLNTTARVRAVTAISGTAVSVVGTNSTGTSVTVLPSNSTPKLSNYFVVTTGNPPVVTVGGVALDPATIMMDDPTSTAVPPAQIPAKLAAGGDYTLMVYLNGSTPTAKLVEDNNTAPVTAAGVKFRLINLASDNQGLEMSMTVNGSSVASNIPYATASSYTEVPNVPQTFNSTVKVVDGAAQLTEHVQVLPLGNIFTDIVVSVPAGGPVLDFFQAASGTTA</sequence>
<protein>
    <submittedName>
        <fullName evidence="2">DUF4397 domain-containing protein</fullName>
    </submittedName>
</protein>
<dbReference type="PROSITE" id="PS51257">
    <property type="entry name" value="PROKAR_LIPOPROTEIN"/>
    <property type="match status" value="1"/>
</dbReference>
<comment type="caution">
    <text evidence="2">The sequence shown here is derived from an EMBL/GenBank/DDBJ whole genome shotgun (WGS) entry which is preliminary data.</text>
</comment>
<dbReference type="RefSeq" id="WP_275683566.1">
    <property type="nucleotide sequence ID" value="NZ_JAJLJH010000005.1"/>
</dbReference>
<dbReference type="InterPro" id="IPR025510">
    <property type="entry name" value="DUF4397"/>
</dbReference>